<comment type="caution">
    <text evidence="1">The sequence shown here is derived from an EMBL/GenBank/DDBJ whole genome shotgun (WGS) entry which is preliminary data.</text>
</comment>
<gene>
    <name evidence="1" type="ORF">ACFQMG_16805</name>
</gene>
<organism evidence="1 2">
    <name type="scientific">Kitasatospora paranensis</name>
    <dbReference type="NCBI Taxonomy" id="258053"/>
    <lineage>
        <taxon>Bacteria</taxon>
        <taxon>Bacillati</taxon>
        <taxon>Actinomycetota</taxon>
        <taxon>Actinomycetes</taxon>
        <taxon>Kitasatosporales</taxon>
        <taxon>Streptomycetaceae</taxon>
        <taxon>Kitasatospora</taxon>
    </lineage>
</organism>
<dbReference type="Proteomes" id="UP001596435">
    <property type="component" value="Unassembled WGS sequence"/>
</dbReference>
<dbReference type="EMBL" id="JBHTAJ010000028">
    <property type="protein sequence ID" value="MFC7181220.1"/>
    <property type="molecule type" value="Genomic_DNA"/>
</dbReference>
<accession>A0ABW2FVG2</accession>
<keyword evidence="2" id="KW-1185">Reference proteome</keyword>
<evidence type="ECO:0000313" key="2">
    <source>
        <dbReference type="Proteomes" id="UP001596435"/>
    </source>
</evidence>
<sequence length="88" mass="9379">MIAGPGFWDLEIERAGWSRVLSPGAVDFPEIGGRGRVWGRNCYVRGRERLVIEWSDQVSISAALLNGRPCPAGSADELSAAIAPGSPV</sequence>
<proteinExistence type="predicted"/>
<name>A0ABW2FVG2_9ACTN</name>
<reference evidence="2" key="1">
    <citation type="journal article" date="2019" name="Int. J. Syst. Evol. Microbiol.">
        <title>The Global Catalogue of Microorganisms (GCM) 10K type strain sequencing project: providing services to taxonomists for standard genome sequencing and annotation.</title>
        <authorList>
            <consortium name="The Broad Institute Genomics Platform"/>
            <consortium name="The Broad Institute Genome Sequencing Center for Infectious Disease"/>
            <person name="Wu L."/>
            <person name="Ma J."/>
        </authorList>
    </citation>
    <scope>NUCLEOTIDE SEQUENCE [LARGE SCALE GENOMIC DNA]</scope>
    <source>
        <strain evidence="2">CGMCC 1.12859</strain>
    </source>
</reference>
<dbReference type="RefSeq" id="WP_345704263.1">
    <property type="nucleotide sequence ID" value="NZ_BAABKV010000001.1"/>
</dbReference>
<protein>
    <submittedName>
        <fullName evidence="1">Uncharacterized protein</fullName>
    </submittedName>
</protein>
<evidence type="ECO:0000313" key="1">
    <source>
        <dbReference type="EMBL" id="MFC7181220.1"/>
    </source>
</evidence>